<sequence>MLSFCVCRKNFTRCNRQMNVKNMGYKKYEVKIDCWCAKWWEMQICAQAETCWRVERDVPLLITRPTRGLNRGRLYFSSAKDQMVAQVRM</sequence>
<accession>A0A0L8I0A8</accession>
<evidence type="ECO:0000313" key="1">
    <source>
        <dbReference type="EMBL" id="KOF94851.1"/>
    </source>
</evidence>
<protein>
    <submittedName>
        <fullName evidence="1">Uncharacterized protein</fullName>
    </submittedName>
</protein>
<gene>
    <name evidence="1" type="ORF">OCBIM_22000470mg</name>
</gene>
<dbReference type="EMBL" id="KQ416862">
    <property type="protein sequence ID" value="KOF94851.1"/>
    <property type="molecule type" value="Genomic_DNA"/>
</dbReference>
<dbReference type="AlphaFoldDB" id="A0A0L8I0A8"/>
<name>A0A0L8I0A8_OCTBM</name>
<proteinExistence type="predicted"/>
<reference evidence="1" key="1">
    <citation type="submission" date="2015-07" db="EMBL/GenBank/DDBJ databases">
        <title>MeaNS - Measles Nucleotide Surveillance Program.</title>
        <authorList>
            <person name="Tran T."/>
            <person name="Druce J."/>
        </authorList>
    </citation>
    <scope>NUCLEOTIDE SEQUENCE</scope>
    <source>
        <strain evidence="1">UCB-OBI-ISO-001</strain>
        <tissue evidence="1">Gonad</tissue>
    </source>
</reference>
<organism evidence="1">
    <name type="scientific">Octopus bimaculoides</name>
    <name type="common">California two-spotted octopus</name>
    <dbReference type="NCBI Taxonomy" id="37653"/>
    <lineage>
        <taxon>Eukaryota</taxon>
        <taxon>Metazoa</taxon>
        <taxon>Spiralia</taxon>
        <taxon>Lophotrochozoa</taxon>
        <taxon>Mollusca</taxon>
        <taxon>Cephalopoda</taxon>
        <taxon>Coleoidea</taxon>
        <taxon>Octopodiformes</taxon>
        <taxon>Octopoda</taxon>
        <taxon>Incirrata</taxon>
        <taxon>Octopodidae</taxon>
        <taxon>Octopus</taxon>
    </lineage>
</organism>